<name>A0A921IZQ4_9BIFI</name>
<sequence length="49" mass="5708">MSRFRDILDEQERAEAAAYQSDESILTMMRQDFSDAELVEAQNSIRRSP</sequence>
<dbReference type="Proteomes" id="UP000786560">
    <property type="component" value="Unassembled WGS sequence"/>
</dbReference>
<dbReference type="EMBL" id="DYUX01000025">
    <property type="protein sequence ID" value="HJG42207.1"/>
    <property type="molecule type" value="Genomic_DNA"/>
</dbReference>
<dbReference type="AlphaFoldDB" id="A0A921IZQ4"/>
<organism evidence="1 2">
    <name type="scientific">Bifidobacterium pullorum subsp. gallinarum</name>
    <dbReference type="NCBI Taxonomy" id="78344"/>
    <lineage>
        <taxon>Bacteria</taxon>
        <taxon>Bacillati</taxon>
        <taxon>Actinomycetota</taxon>
        <taxon>Actinomycetes</taxon>
        <taxon>Bifidobacteriales</taxon>
        <taxon>Bifidobacteriaceae</taxon>
        <taxon>Bifidobacterium</taxon>
    </lineage>
</organism>
<dbReference type="RefSeq" id="WP_278711580.1">
    <property type="nucleotide sequence ID" value="NZ_DYUX01000025.1"/>
</dbReference>
<reference evidence="1" key="1">
    <citation type="journal article" date="2021" name="PeerJ">
        <title>Extensive microbial diversity within the chicken gut microbiome revealed by metagenomics and culture.</title>
        <authorList>
            <person name="Gilroy R."/>
            <person name="Ravi A."/>
            <person name="Getino M."/>
            <person name="Pursley I."/>
            <person name="Horton D.L."/>
            <person name="Alikhan N.F."/>
            <person name="Baker D."/>
            <person name="Gharbi K."/>
            <person name="Hall N."/>
            <person name="Watson M."/>
            <person name="Adriaenssens E.M."/>
            <person name="Foster-Nyarko E."/>
            <person name="Jarju S."/>
            <person name="Secka A."/>
            <person name="Antonio M."/>
            <person name="Oren A."/>
            <person name="Chaudhuri R.R."/>
            <person name="La Ragione R."/>
            <person name="Hildebrand F."/>
            <person name="Pallen M.J."/>
        </authorList>
    </citation>
    <scope>NUCLEOTIDE SEQUENCE</scope>
    <source>
        <strain evidence="1">ChiBcolR7-4860</strain>
    </source>
</reference>
<accession>A0A921IZQ4</accession>
<evidence type="ECO:0000313" key="2">
    <source>
        <dbReference type="Proteomes" id="UP000786560"/>
    </source>
</evidence>
<reference evidence="1" key="2">
    <citation type="submission" date="2021-09" db="EMBL/GenBank/DDBJ databases">
        <authorList>
            <person name="Gilroy R."/>
        </authorList>
    </citation>
    <scope>NUCLEOTIDE SEQUENCE</scope>
    <source>
        <strain evidence="1">ChiBcolR7-4860</strain>
    </source>
</reference>
<evidence type="ECO:0000313" key="1">
    <source>
        <dbReference type="EMBL" id="HJG42207.1"/>
    </source>
</evidence>
<comment type="caution">
    <text evidence="1">The sequence shown here is derived from an EMBL/GenBank/DDBJ whole genome shotgun (WGS) entry which is preliminary data.</text>
</comment>
<protein>
    <submittedName>
        <fullName evidence="1">Uncharacterized protein</fullName>
    </submittedName>
</protein>
<proteinExistence type="predicted"/>
<gene>
    <name evidence="1" type="ORF">K8U73_07495</name>
</gene>